<name>A0A7J6MM42_PERCH</name>
<dbReference type="Proteomes" id="UP000591131">
    <property type="component" value="Unassembled WGS sequence"/>
</dbReference>
<evidence type="ECO:0000313" key="2">
    <source>
        <dbReference type="Proteomes" id="UP000591131"/>
    </source>
</evidence>
<gene>
    <name evidence="1" type="ORF">FOL47_000273</name>
</gene>
<organism evidence="1 2">
    <name type="scientific">Perkinsus chesapeaki</name>
    <name type="common">Clam parasite</name>
    <name type="synonym">Perkinsus andrewsi</name>
    <dbReference type="NCBI Taxonomy" id="330153"/>
    <lineage>
        <taxon>Eukaryota</taxon>
        <taxon>Sar</taxon>
        <taxon>Alveolata</taxon>
        <taxon>Perkinsozoa</taxon>
        <taxon>Perkinsea</taxon>
        <taxon>Perkinsida</taxon>
        <taxon>Perkinsidae</taxon>
        <taxon>Perkinsus</taxon>
    </lineage>
</organism>
<sequence>MAYDNKWISPATTASDNDDDDLMLEFDKMINDIEMDKIGKVVKADDMPLPDKGAVVCDILEPSGIVCTPYDNGKTYVQIVEHLDPHISYIPAWLLDLVVRNMCYMILAKVRSAVEIVKKPCYQERMRDPNNAFYMYIRKRIEEDMPEEMIYVPPADGWKCI</sequence>
<protein>
    <submittedName>
        <fullName evidence="1">Uncharacterized protein</fullName>
    </submittedName>
</protein>
<evidence type="ECO:0000313" key="1">
    <source>
        <dbReference type="EMBL" id="KAF4672643.1"/>
    </source>
</evidence>
<dbReference type="SUPFAM" id="SSF55961">
    <property type="entry name" value="Bet v1-like"/>
    <property type="match status" value="1"/>
</dbReference>
<dbReference type="Gene3D" id="3.30.530.20">
    <property type="match status" value="1"/>
</dbReference>
<dbReference type="EMBL" id="JAAPAO010000103">
    <property type="protein sequence ID" value="KAF4672643.1"/>
    <property type="molecule type" value="Genomic_DNA"/>
</dbReference>
<comment type="caution">
    <text evidence="1">The sequence shown here is derived from an EMBL/GenBank/DDBJ whole genome shotgun (WGS) entry which is preliminary data.</text>
</comment>
<dbReference type="AlphaFoldDB" id="A0A7J6MM42"/>
<proteinExistence type="predicted"/>
<accession>A0A7J6MM42</accession>
<dbReference type="InterPro" id="IPR023393">
    <property type="entry name" value="START-like_dom_sf"/>
</dbReference>
<keyword evidence="2" id="KW-1185">Reference proteome</keyword>
<reference evidence="1 2" key="1">
    <citation type="submission" date="2020-04" db="EMBL/GenBank/DDBJ databases">
        <title>Perkinsus chesapeaki whole genome sequence.</title>
        <authorList>
            <person name="Bogema D.R."/>
        </authorList>
    </citation>
    <scope>NUCLEOTIDE SEQUENCE [LARGE SCALE GENOMIC DNA]</scope>
    <source>
        <strain evidence="1">ATCC PRA-425</strain>
    </source>
</reference>
<dbReference type="OrthoDB" id="447279at2759"/>